<dbReference type="AlphaFoldDB" id="A0A1E5WFD3"/>
<evidence type="ECO:0000256" key="6">
    <source>
        <dbReference type="ARBA" id="ARBA00047512"/>
    </source>
</evidence>
<accession>A0A1E5WFD3</accession>
<dbReference type="SUPFAM" id="SSF51695">
    <property type="entry name" value="PLC-like phosphodiesterases"/>
    <property type="match status" value="2"/>
</dbReference>
<evidence type="ECO:0000256" key="2">
    <source>
        <dbReference type="ARBA" id="ARBA00022729"/>
    </source>
</evidence>
<name>A0A1E5WFD3_9POAL</name>
<dbReference type="InterPro" id="IPR030395">
    <property type="entry name" value="GP_PDE_dom"/>
</dbReference>
<keyword evidence="2" id="KW-0732">Signal</keyword>
<dbReference type="FunFam" id="3.20.20.190:FF:000011">
    <property type="entry name" value="Glycerophosphodiester phosphodiesterase GDPDL3"/>
    <property type="match status" value="1"/>
</dbReference>
<dbReference type="GO" id="GO:0006629">
    <property type="term" value="P:lipid metabolic process"/>
    <property type="evidence" value="ECO:0007669"/>
    <property type="project" value="InterPro"/>
</dbReference>
<dbReference type="Gene3D" id="2.60.120.460">
    <property type="entry name" value="YjbQ-like"/>
    <property type="match status" value="1"/>
</dbReference>
<dbReference type="InterPro" id="IPR035917">
    <property type="entry name" value="YjbQ-like_sf"/>
</dbReference>
<evidence type="ECO:0000256" key="4">
    <source>
        <dbReference type="ARBA" id="ARBA00022801"/>
    </source>
</evidence>
<dbReference type="CDD" id="cd08604">
    <property type="entry name" value="GDPD_SHV3_repeat_2"/>
    <property type="match status" value="1"/>
</dbReference>
<keyword evidence="10" id="KW-1185">Reference proteome</keyword>
<dbReference type="Proteomes" id="UP000095767">
    <property type="component" value="Unassembled WGS sequence"/>
</dbReference>
<dbReference type="InterPro" id="IPR017946">
    <property type="entry name" value="PLC-like_Pdiesterase_TIM-brl"/>
</dbReference>
<dbReference type="PANTHER" id="PTHR43620">
    <property type="entry name" value="GLYCEROPHOSPHORYL DIESTER PHOSPHODIESTERASE"/>
    <property type="match status" value="1"/>
</dbReference>
<feature type="region of interest" description="Disordered" evidence="7">
    <location>
        <begin position="22"/>
        <end position="43"/>
    </location>
</feature>
<reference evidence="9 10" key="1">
    <citation type="submission" date="2016-09" db="EMBL/GenBank/DDBJ databases">
        <title>The draft genome of Dichanthelium oligosanthes: A C3 panicoid grass species.</title>
        <authorList>
            <person name="Studer A.J."/>
            <person name="Schnable J.C."/>
            <person name="Brutnell T.P."/>
        </authorList>
    </citation>
    <scope>NUCLEOTIDE SEQUENCE [LARGE SCALE GENOMIC DNA]</scope>
    <source>
        <strain evidence="10">cv. Kellogg 1175</strain>
        <tissue evidence="9">Leaf</tissue>
    </source>
</reference>
<evidence type="ECO:0000256" key="5">
    <source>
        <dbReference type="ARBA" id="ARBA00023180"/>
    </source>
</evidence>
<evidence type="ECO:0000313" key="10">
    <source>
        <dbReference type="Proteomes" id="UP000095767"/>
    </source>
</evidence>
<dbReference type="STRING" id="888268.A0A1E5WFD3"/>
<proteinExistence type="predicted"/>
<dbReference type="InterPro" id="IPR001602">
    <property type="entry name" value="UPF0047_YjbQ-like"/>
</dbReference>
<evidence type="ECO:0000256" key="3">
    <source>
        <dbReference type="ARBA" id="ARBA00022798"/>
    </source>
</evidence>
<evidence type="ECO:0000313" key="9">
    <source>
        <dbReference type="EMBL" id="OEL35998.1"/>
    </source>
</evidence>
<dbReference type="Gene3D" id="3.20.20.190">
    <property type="entry name" value="Phosphatidylinositol (PI) phosphodiesterase"/>
    <property type="match status" value="2"/>
</dbReference>
<evidence type="ECO:0000256" key="1">
    <source>
        <dbReference type="ARBA" id="ARBA00012247"/>
    </source>
</evidence>
<feature type="domain" description="GP-PDE" evidence="8">
    <location>
        <begin position="527"/>
        <end position="824"/>
    </location>
</feature>
<dbReference type="FunFam" id="3.20.20.190:FF:000013">
    <property type="entry name" value="Glycerophosphodiester phosphodiesterase GDPDL3"/>
    <property type="match status" value="1"/>
</dbReference>
<dbReference type="Pfam" id="PF03009">
    <property type="entry name" value="GDPD"/>
    <property type="match status" value="1"/>
</dbReference>
<dbReference type="GO" id="GO:0006071">
    <property type="term" value="P:glycerol metabolic process"/>
    <property type="evidence" value="ECO:0007669"/>
    <property type="project" value="UniProtKB-KW"/>
</dbReference>
<gene>
    <name evidence="9" type="ORF">BAE44_0002988</name>
</gene>
<evidence type="ECO:0000259" key="8">
    <source>
        <dbReference type="PROSITE" id="PS51704"/>
    </source>
</evidence>
<feature type="domain" description="GP-PDE" evidence="8">
    <location>
        <begin position="208"/>
        <end position="507"/>
    </location>
</feature>
<evidence type="ECO:0000256" key="7">
    <source>
        <dbReference type="SAM" id="MobiDB-lite"/>
    </source>
</evidence>
<dbReference type="PANTHER" id="PTHR43620:SF25">
    <property type="entry name" value="GLYCEROPHOSPHODIESTER PHOSPHODIESTERASE"/>
    <property type="match status" value="1"/>
</dbReference>
<dbReference type="PROSITE" id="PS51704">
    <property type="entry name" value="GP_PDE"/>
    <property type="match status" value="2"/>
</dbReference>
<dbReference type="Pfam" id="PF01894">
    <property type="entry name" value="YjbQ"/>
    <property type="match status" value="1"/>
</dbReference>
<keyword evidence="3" id="KW-0319">Glycerol metabolism</keyword>
<comment type="caution">
    <text evidence="9">The sequence shown here is derived from an EMBL/GenBank/DDBJ whole genome shotgun (WGS) entry which is preliminary data.</text>
</comment>
<organism evidence="9 10">
    <name type="scientific">Dichanthelium oligosanthes</name>
    <dbReference type="NCBI Taxonomy" id="888268"/>
    <lineage>
        <taxon>Eukaryota</taxon>
        <taxon>Viridiplantae</taxon>
        <taxon>Streptophyta</taxon>
        <taxon>Embryophyta</taxon>
        <taxon>Tracheophyta</taxon>
        <taxon>Spermatophyta</taxon>
        <taxon>Magnoliopsida</taxon>
        <taxon>Liliopsida</taxon>
        <taxon>Poales</taxon>
        <taxon>Poaceae</taxon>
        <taxon>PACMAD clade</taxon>
        <taxon>Panicoideae</taxon>
        <taxon>Panicodae</taxon>
        <taxon>Paniceae</taxon>
        <taxon>Dichantheliinae</taxon>
        <taxon>Dichanthelium</taxon>
    </lineage>
</organism>
<sequence>MHPAALAPAPAVFSSASVRPRRGAAPATISSTSGRPRSGARGAVRCEVASSSAPAAAGPQAAKWAQRTVVIPPQRRGCHLITPKIVNEIRDDLVEFKCGMAHLFLQHTSASLTINENYDSDVQADTETFLSRIVPEGPSAPWRHTIEAQLFHMYISVSHSYFLAQGTPSNQMGVRYPHIFLIVLLLHGANAALKDPVQKWQTLSGAPPLVIARGGYSGLFPDSSHFGYEFALANSLPEVVLFCDLQLSSDNVGFCKTGLALDNSTLIAEVFPKNDKTYKVNGGDLHGWFSVDFTSNQLMHNVTLIQNVLSRPSIFDGTVGMSLVDDIVGLRPPQFWINVQYAQFFLDHKLNIEEYILSKVKEFGVNYVSSPEVGFLKSLGGKLGKSNVKLVLRFLDEQLIEPSTKQTYGAILKDLKYVKTFASGILVPKTYIWPVNKDQYLQPATTLVKDAHALGLEVHAFKFANDVISSYNYSYDPSAEYLQFIDNSDFSVDGVLTDFPSTASAAIACLAHTKDNPLPPPGNDTRPLIIAHNGASGIFPGGTDLAYQQAVEGGADIIDCSVQMSKDAVPFCLDSPDLTKGTTAATIFMTKAATVNEIQNGSGIFSFDLSWSEIQTLKPELVGPFNQQGLKRNPAAKNSGKLMTLADFLAFSKSSNVSGILVEIRNAPYLATRGIDIVDTVSSALVNASYDKETRQQVLIASDDSAVLGSFNKFPSFKRVLEIGQVISDASKPSVEEVAKFADAVSISRGLVVQAHGSFLLRFTDVIDKMHTESLSVYIGLLKNEFMNLGFDFMANPMMEIVSYSSLMADGIVTEFPATAAEYFRSPCSDFSKNLTYTIMPAKPGALLNLAHPGALPPAQGPALVLEPADIVDPPLPPVTVGGHGAASSSNDSSTNSGATAAGASSGLCLLLAGLAALLAVSDW</sequence>
<comment type="catalytic activity">
    <reaction evidence="6">
        <text>a sn-glycero-3-phosphodiester + H2O = an alcohol + sn-glycerol 3-phosphate + H(+)</text>
        <dbReference type="Rhea" id="RHEA:12969"/>
        <dbReference type="ChEBI" id="CHEBI:15377"/>
        <dbReference type="ChEBI" id="CHEBI:15378"/>
        <dbReference type="ChEBI" id="CHEBI:30879"/>
        <dbReference type="ChEBI" id="CHEBI:57597"/>
        <dbReference type="ChEBI" id="CHEBI:83408"/>
        <dbReference type="EC" id="3.1.4.46"/>
    </reaction>
</comment>
<protein>
    <recommendedName>
        <fullName evidence="1">glycerophosphodiester phosphodiesterase</fullName>
        <ecNumber evidence="1">3.1.4.46</ecNumber>
    </recommendedName>
</protein>
<dbReference type="CDD" id="cd08603">
    <property type="entry name" value="GDPD_SHV3_repeat_1"/>
    <property type="match status" value="1"/>
</dbReference>
<keyword evidence="5" id="KW-0325">Glycoprotein</keyword>
<dbReference type="OrthoDB" id="1058301at2759"/>
<dbReference type="EC" id="3.1.4.46" evidence="1"/>
<dbReference type="GO" id="GO:0008889">
    <property type="term" value="F:glycerophosphodiester phosphodiesterase activity"/>
    <property type="evidence" value="ECO:0007669"/>
    <property type="project" value="UniProtKB-EC"/>
</dbReference>
<keyword evidence="4" id="KW-0378">Hydrolase</keyword>
<dbReference type="EMBL" id="LWDX02010454">
    <property type="protein sequence ID" value="OEL35998.1"/>
    <property type="molecule type" value="Genomic_DNA"/>
</dbReference>
<dbReference type="SUPFAM" id="SSF111038">
    <property type="entry name" value="YjbQ-like"/>
    <property type="match status" value="1"/>
</dbReference>